<accession>A0ACC0FN49</accession>
<protein>
    <submittedName>
        <fullName evidence="1">Uncharacterized protein</fullName>
    </submittedName>
</protein>
<dbReference type="Proteomes" id="UP001060215">
    <property type="component" value="Chromosome 14"/>
</dbReference>
<proteinExistence type="predicted"/>
<sequence length="182" mass="19866">MAIHCRVRRRRDDPAVPRRINHRIEAPRTRLRRICTIRTVSLRGEFVEKGTGISDSTRFLPSYVKNRRKSGQFFCILNSYGEPPEVWQPPGDGIAVRPGVKLVRANDGGCGGGGSTGSGGGYGANSKDGCWGGLNLGGSFPTPKEICRGLDKSVIGQERAKKDRSTHGNKPNITPYAFKVSR</sequence>
<comment type="caution">
    <text evidence="1">The sequence shown here is derived from an EMBL/GenBank/DDBJ whole genome shotgun (WGS) entry which is preliminary data.</text>
</comment>
<gene>
    <name evidence="1" type="ORF">LOK49_LG13G02949</name>
</gene>
<reference evidence="1 2" key="1">
    <citation type="journal article" date="2022" name="Plant J.">
        <title>Chromosome-level genome of Camellia lanceoleosa provides a valuable resource for understanding genome evolution and self-incompatibility.</title>
        <authorList>
            <person name="Gong W."/>
            <person name="Xiao S."/>
            <person name="Wang L."/>
            <person name="Liao Z."/>
            <person name="Chang Y."/>
            <person name="Mo W."/>
            <person name="Hu G."/>
            <person name="Li W."/>
            <person name="Zhao G."/>
            <person name="Zhu H."/>
            <person name="Hu X."/>
            <person name="Ji K."/>
            <person name="Xiang X."/>
            <person name="Song Q."/>
            <person name="Yuan D."/>
            <person name="Jin S."/>
            <person name="Zhang L."/>
        </authorList>
    </citation>
    <scope>NUCLEOTIDE SEQUENCE [LARGE SCALE GENOMIC DNA]</scope>
    <source>
        <strain evidence="1">SQ_2022a</strain>
    </source>
</reference>
<organism evidence="1 2">
    <name type="scientific">Camellia lanceoleosa</name>
    <dbReference type="NCBI Taxonomy" id="1840588"/>
    <lineage>
        <taxon>Eukaryota</taxon>
        <taxon>Viridiplantae</taxon>
        <taxon>Streptophyta</taxon>
        <taxon>Embryophyta</taxon>
        <taxon>Tracheophyta</taxon>
        <taxon>Spermatophyta</taxon>
        <taxon>Magnoliopsida</taxon>
        <taxon>eudicotyledons</taxon>
        <taxon>Gunneridae</taxon>
        <taxon>Pentapetalae</taxon>
        <taxon>asterids</taxon>
        <taxon>Ericales</taxon>
        <taxon>Theaceae</taxon>
        <taxon>Camellia</taxon>
    </lineage>
</organism>
<name>A0ACC0FN49_9ERIC</name>
<evidence type="ECO:0000313" key="2">
    <source>
        <dbReference type="Proteomes" id="UP001060215"/>
    </source>
</evidence>
<evidence type="ECO:0000313" key="1">
    <source>
        <dbReference type="EMBL" id="KAI7989708.1"/>
    </source>
</evidence>
<dbReference type="EMBL" id="CM045771">
    <property type="protein sequence ID" value="KAI7989708.1"/>
    <property type="molecule type" value="Genomic_DNA"/>
</dbReference>
<keyword evidence="2" id="KW-1185">Reference proteome</keyword>